<keyword evidence="1" id="KW-0479">Metal-binding</keyword>
<dbReference type="KEGG" id="lrs:PX52LOC_04964"/>
<accession>A0A5C1AGJ8</accession>
<proteinExistence type="predicted"/>
<evidence type="ECO:0000256" key="1">
    <source>
        <dbReference type="ARBA" id="ARBA00022723"/>
    </source>
</evidence>
<evidence type="ECO:0000256" key="2">
    <source>
        <dbReference type="ARBA" id="ARBA00023180"/>
    </source>
</evidence>
<dbReference type="SUPFAM" id="SSF51126">
    <property type="entry name" value="Pectin lyase-like"/>
    <property type="match status" value="1"/>
</dbReference>
<feature type="chain" id="PRO_5023020181" evidence="3">
    <location>
        <begin position="19"/>
        <end position="700"/>
    </location>
</feature>
<dbReference type="GO" id="GO:0046872">
    <property type="term" value="F:metal ion binding"/>
    <property type="evidence" value="ECO:0007669"/>
    <property type="project" value="UniProtKB-KW"/>
</dbReference>
<dbReference type="InterPro" id="IPR012334">
    <property type="entry name" value="Pectin_lyas_fold"/>
</dbReference>
<dbReference type="InterPro" id="IPR052063">
    <property type="entry name" value="Polysaccharide_Lyase_1"/>
</dbReference>
<keyword evidence="3" id="KW-0732">Signal</keyword>
<dbReference type="GO" id="GO:0030570">
    <property type="term" value="F:pectate lyase activity"/>
    <property type="evidence" value="ECO:0007669"/>
    <property type="project" value="UniProtKB-EC"/>
</dbReference>
<sequence length="700" mass="74903">MRMLLILTACLAVPGVTAADPRVDLNPDMPRADILAPGWDVWRVPDGRTATATFGGVKATLRAEGLTGAWWKPGLDYPARMASDGVTATSKLELAFAGLSAGPHTLATYHNALGDKTGEPLTVTVGGQSVAVTPSHRVKHDADAASAFVTFVAAADQDVVVTFTAAGTVTLNGFEIDRSDPVKRAAKPTPSDDDEHAPENPVLTWRAAKGAMAHRVFLGTDPATLQLRGESTDARFDTAGLRLDNRRPYFWRVDTVHPAGVIPGEVWRFRVRHLAFPEAEGYGRFAFGGRGGKVYEVTTLDDAGPGSLREAVEASGPRTVVFRVGGLIVLKSKLIVRHPYLTVAGQTAPGDGICLKNYTFGCSDTHDVIIRYVRIRVGDETGLTQDGSGARGSDHVIFDHCSISWSIDEGFSSREGRNLTVQRCLIAEALNIANHKKYEAGKGHSFAGSISGGVGSFHHNLLAHCTGRNWSLAGGLDRSGLKLAGQLDIRNNVVFNWQNRTTDGGVRELNFVGNFYLPGPATKTYTLLKPDPGDPERGMRAHMAGNVIDGKPSIEADNWSAYVGPADGQAKVRSADPVFEPFVKTHSAREALDSVLADVGANRPKQDAVDLRVLADVRKRGHTFTGSRGKLPGIIDTPTDAGGWPAYQSAVAPPDADHDGISDAWEKTHGLDPANPADAAAYRPDGYTHLEAYLNELARP</sequence>
<protein>
    <submittedName>
        <fullName evidence="4">Pectate lyase</fullName>
        <ecNumber evidence="4">4.2.2.2</ecNumber>
    </submittedName>
</protein>
<evidence type="ECO:0000256" key="3">
    <source>
        <dbReference type="SAM" id="SignalP"/>
    </source>
</evidence>
<dbReference type="EC" id="4.2.2.2" evidence="4"/>
<keyword evidence="5" id="KW-1185">Reference proteome</keyword>
<dbReference type="PANTHER" id="PTHR42970:SF1">
    <property type="entry name" value="PECTATE LYASE C-RELATED"/>
    <property type="match status" value="1"/>
</dbReference>
<keyword evidence="2" id="KW-0325">Glycoprotein</keyword>
<name>A0A5C1AGJ8_9BACT</name>
<dbReference type="AlphaFoldDB" id="A0A5C1AGJ8"/>
<dbReference type="EMBL" id="CP042425">
    <property type="protein sequence ID" value="QEL17950.1"/>
    <property type="molecule type" value="Genomic_DNA"/>
</dbReference>
<dbReference type="Proteomes" id="UP000324974">
    <property type="component" value="Chromosome"/>
</dbReference>
<dbReference type="InterPro" id="IPR011050">
    <property type="entry name" value="Pectin_lyase_fold/virulence"/>
</dbReference>
<dbReference type="RefSeq" id="WP_168219174.1">
    <property type="nucleotide sequence ID" value="NZ_CP042425.1"/>
</dbReference>
<feature type="signal peptide" evidence="3">
    <location>
        <begin position="1"/>
        <end position="18"/>
    </location>
</feature>
<organism evidence="4 5">
    <name type="scientific">Limnoglobus roseus</name>
    <dbReference type="NCBI Taxonomy" id="2598579"/>
    <lineage>
        <taxon>Bacteria</taxon>
        <taxon>Pseudomonadati</taxon>
        <taxon>Planctomycetota</taxon>
        <taxon>Planctomycetia</taxon>
        <taxon>Gemmatales</taxon>
        <taxon>Gemmataceae</taxon>
        <taxon>Limnoglobus</taxon>
    </lineage>
</organism>
<keyword evidence="4" id="KW-0456">Lyase</keyword>
<evidence type="ECO:0000313" key="4">
    <source>
        <dbReference type="EMBL" id="QEL17950.1"/>
    </source>
</evidence>
<reference evidence="5" key="1">
    <citation type="submission" date="2019-08" db="EMBL/GenBank/DDBJ databases">
        <title>Limnoglobus roseus gen. nov., sp. nov., a novel freshwater planctomycete with a giant genome from the family Gemmataceae.</title>
        <authorList>
            <person name="Kulichevskaya I.S."/>
            <person name="Naumoff D.G."/>
            <person name="Miroshnikov K."/>
            <person name="Ivanova A."/>
            <person name="Philippov D.A."/>
            <person name="Hakobyan A."/>
            <person name="Rijpstra I.C."/>
            <person name="Sinninghe Damste J.S."/>
            <person name="Liesack W."/>
            <person name="Dedysh S.N."/>
        </authorList>
    </citation>
    <scope>NUCLEOTIDE SEQUENCE [LARGE SCALE GENOMIC DNA]</scope>
    <source>
        <strain evidence="5">PX52</strain>
    </source>
</reference>
<dbReference type="Gene3D" id="2.160.20.10">
    <property type="entry name" value="Single-stranded right-handed beta-helix, Pectin lyase-like"/>
    <property type="match status" value="1"/>
</dbReference>
<evidence type="ECO:0000313" key="5">
    <source>
        <dbReference type="Proteomes" id="UP000324974"/>
    </source>
</evidence>
<dbReference type="PANTHER" id="PTHR42970">
    <property type="entry name" value="PECTATE LYASE C-RELATED"/>
    <property type="match status" value="1"/>
</dbReference>
<gene>
    <name evidence="4" type="ORF">PX52LOC_04964</name>
</gene>